<dbReference type="CDD" id="cd08422">
    <property type="entry name" value="PBP2_CrgA_like"/>
    <property type="match status" value="1"/>
</dbReference>
<evidence type="ECO:0000256" key="2">
    <source>
        <dbReference type="ARBA" id="ARBA00023015"/>
    </source>
</evidence>
<accession>A0AAW4GII6</accession>
<dbReference type="RefSeq" id="WP_205405547.1">
    <property type="nucleotide sequence ID" value="NZ_JAFFTA010000016.1"/>
</dbReference>
<dbReference type="AlphaFoldDB" id="A0AAW4GII6"/>
<name>A0AAW4GII6_9GAMM</name>
<evidence type="ECO:0000256" key="4">
    <source>
        <dbReference type="ARBA" id="ARBA00023163"/>
    </source>
</evidence>
<dbReference type="Proteomes" id="UP000784064">
    <property type="component" value="Unassembled WGS sequence"/>
</dbReference>
<dbReference type="InterPro" id="IPR000847">
    <property type="entry name" value="LysR_HTH_N"/>
</dbReference>
<evidence type="ECO:0000313" key="7">
    <source>
        <dbReference type="EMBL" id="MBM9938225.1"/>
    </source>
</evidence>
<dbReference type="Gene3D" id="1.10.10.10">
    <property type="entry name" value="Winged helix-like DNA-binding domain superfamily/Winged helix DNA-binding domain"/>
    <property type="match status" value="1"/>
</dbReference>
<dbReference type="EMBL" id="JAFFTA010000016">
    <property type="protein sequence ID" value="MBM9913745.1"/>
    <property type="molecule type" value="Genomic_DNA"/>
</dbReference>
<dbReference type="FunFam" id="1.10.10.10:FF:000001">
    <property type="entry name" value="LysR family transcriptional regulator"/>
    <property type="match status" value="1"/>
</dbReference>
<keyword evidence="4" id="KW-0804">Transcription</keyword>
<keyword evidence="3" id="KW-0238">DNA-binding</keyword>
<evidence type="ECO:0000256" key="1">
    <source>
        <dbReference type="ARBA" id="ARBA00009437"/>
    </source>
</evidence>
<evidence type="ECO:0000256" key="3">
    <source>
        <dbReference type="ARBA" id="ARBA00023125"/>
    </source>
</evidence>
<comment type="caution">
    <text evidence="6">The sequence shown here is derived from an EMBL/GenBank/DDBJ whole genome shotgun (WGS) entry which is preliminary data.</text>
</comment>
<dbReference type="EMBL" id="JAFFTB010000014">
    <property type="protein sequence ID" value="MBM9938225.1"/>
    <property type="molecule type" value="Genomic_DNA"/>
</dbReference>
<dbReference type="InterPro" id="IPR036388">
    <property type="entry name" value="WH-like_DNA-bd_sf"/>
</dbReference>
<reference evidence="8" key="1">
    <citation type="submission" date="2021-01" db="EMBL/GenBank/DDBJ databases">
        <title>Stenotrophomonas maltophilia.</title>
        <authorList>
            <person name="Yu Y."/>
        </authorList>
    </citation>
    <scope>NUCLEOTIDE SEQUENCE [LARGE SCALE GENOMIC DNA]</scope>
    <source>
        <strain evidence="8">As-6</strain>
    </source>
</reference>
<dbReference type="SUPFAM" id="SSF46785">
    <property type="entry name" value="Winged helix' DNA-binding domain"/>
    <property type="match status" value="1"/>
</dbReference>
<dbReference type="InterPro" id="IPR005119">
    <property type="entry name" value="LysR_subst-bd"/>
</dbReference>
<dbReference type="InterPro" id="IPR036390">
    <property type="entry name" value="WH_DNA-bd_sf"/>
</dbReference>
<evidence type="ECO:0000259" key="5">
    <source>
        <dbReference type="PROSITE" id="PS50931"/>
    </source>
</evidence>
<dbReference type="PANTHER" id="PTHR30537">
    <property type="entry name" value="HTH-TYPE TRANSCRIPTIONAL REGULATOR"/>
    <property type="match status" value="1"/>
</dbReference>
<dbReference type="PANTHER" id="PTHR30537:SF72">
    <property type="entry name" value="LYSR FAMILY TRANSCRIPTIONAL REGULATOR"/>
    <property type="match status" value="1"/>
</dbReference>
<dbReference type="SUPFAM" id="SSF53850">
    <property type="entry name" value="Periplasmic binding protein-like II"/>
    <property type="match status" value="1"/>
</dbReference>
<dbReference type="GO" id="GO:0006351">
    <property type="term" value="P:DNA-templated transcription"/>
    <property type="evidence" value="ECO:0007669"/>
    <property type="project" value="TreeGrafter"/>
</dbReference>
<dbReference type="Pfam" id="PF00126">
    <property type="entry name" value="HTH_1"/>
    <property type="match status" value="1"/>
</dbReference>
<comment type="similarity">
    <text evidence="1">Belongs to the LysR transcriptional regulatory family.</text>
</comment>
<dbReference type="GO" id="GO:0043565">
    <property type="term" value="F:sequence-specific DNA binding"/>
    <property type="evidence" value="ECO:0007669"/>
    <property type="project" value="TreeGrafter"/>
</dbReference>
<evidence type="ECO:0000313" key="9">
    <source>
        <dbReference type="Proteomes" id="UP000784064"/>
    </source>
</evidence>
<dbReference type="GO" id="GO:0003700">
    <property type="term" value="F:DNA-binding transcription factor activity"/>
    <property type="evidence" value="ECO:0007669"/>
    <property type="project" value="InterPro"/>
</dbReference>
<dbReference type="PROSITE" id="PS50931">
    <property type="entry name" value="HTH_LYSR"/>
    <property type="match status" value="1"/>
</dbReference>
<dbReference type="PRINTS" id="PR00039">
    <property type="entry name" value="HTHLYSR"/>
</dbReference>
<proteinExistence type="inferred from homology"/>
<keyword evidence="8" id="KW-1185">Reference proteome</keyword>
<sequence length="304" mass="33131">METLSNLECFARAAATGSFSSAAKQLGLTPSAVSRNVAMLERNLAVRLFHRTTRKLTLTEAGERLADSIRSNLEGLQDAIAEASDQQQEPSGVLKVSMASVFGMDYVLPLLPGFLTAYPKIRIDWQLDNRHVDLVAEGYDAAIGRGSELTPGTISRTLARVRIVAVASPAYMKARRPPASPQDLAGLDLIDMRSTRTGRLVQWMLRDEHGNEAVSPVGERIIFDDPGGLCKAAALGLGAAFVATSHALPYLQRGELIQLLPDWSADGGPISIYYANRRYLPPKTRVFVDYVADAFRDQDLAGRF</sequence>
<organism evidence="6 9">
    <name type="scientific">Stenotrophomonas lactitubi</name>
    <dbReference type="NCBI Taxonomy" id="2045214"/>
    <lineage>
        <taxon>Bacteria</taxon>
        <taxon>Pseudomonadati</taxon>
        <taxon>Pseudomonadota</taxon>
        <taxon>Gammaproteobacteria</taxon>
        <taxon>Lysobacterales</taxon>
        <taxon>Lysobacteraceae</taxon>
        <taxon>Stenotrophomonas</taxon>
    </lineage>
</organism>
<dbReference type="InterPro" id="IPR058163">
    <property type="entry name" value="LysR-type_TF_proteobact-type"/>
</dbReference>
<feature type="domain" description="HTH lysR-type" evidence="5">
    <location>
        <begin position="1"/>
        <end position="59"/>
    </location>
</feature>
<evidence type="ECO:0000313" key="6">
    <source>
        <dbReference type="EMBL" id="MBM9913745.1"/>
    </source>
</evidence>
<protein>
    <submittedName>
        <fullName evidence="6">LysR family transcriptional regulator</fullName>
    </submittedName>
</protein>
<dbReference type="Proteomes" id="UP000749453">
    <property type="component" value="Unassembled WGS sequence"/>
</dbReference>
<gene>
    <name evidence="6" type="ORF">JJW18_09705</name>
    <name evidence="7" type="ORF">JJW19_08735</name>
</gene>
<evidence type="ECO:0000313" key="8">
    <source>
        <dbReference type="Proteomes" id="UP000749453"/>
    </source>
</evidence>
<keyword evidence="2" id="KW-0805">Transcription regulation</keyword>
<dbReference type="Pfam" id="PF03466">
    <property type="entry name" value="LysR_substrate"/>
    <property type="match status" value="1"/>
</dbReference>
<dbReference type="Gene3D" id="3.40.190.290">
    <property type="match status" value="1"/>
</dbReference>
<reference evidence="6" key="2">
    <citation type="submission" date="2021-01" db="EMBL/GenBank/DDBJ databases">
        <authorList>
            <person name="Yu Y."/>
        </authorList>
    </citation>
    <scope>NUCLEOTIDE SEQUENCE</scope>
    <source>
        <strain evidence="6">As-5</strain>
        <strain evidence="7">As-6</strain>
    </source>
</reference>